<dbReference type="EMBL" id="UZAH01025759">
    <property type="protein sequence ID" value="VDO70042.1"/>
    <property type="molecule type" value="Genomic_DNA"/>
</dbReference>
<feature type="coiled-coil region" evidence="1">
    <location>
        <begin position="880"/>
        <end position="976"/>
    </location>
</feature>
<feature type="coiled-coil region" evidence="1">
    <location>
        <begin position="813"/>
        <end position="840"/>
    </location>
</feature>
<organism evidence="2">
    <name type="scientific">Heligmosomoides polygyrus</name>
    <name type="common">Parasitic roundworm</name>
    <dbReference type="NCBI Taxonomy" id="6339"/>
    <lineage>
        <taxon>Eukaryota</taxon>
        <taxon>Metazoa</taxon>
        <taxon>Ecdysozoa</taxon>
        <taxon>Nematoda</taxon>
        <taxon>Chromadorea</taxon>
        <taxon>Rhabditida</taxon>
        <taxon>Rhabditina</taxon>
        <taxon>Rhabditomorpha</taxon>
        <taxon>Strongyloidea</taxon>
        <taxon>Heligmosomidae</taxon>
        <taxon>Heligmosomoides</taxon>
    </lineage>
</organism>
<dbReference type="GO" id="GO:0005856">
    <property type="term" value="C:cytoskeleton"/>
    <property type="evidence" value="ECO:0007669"/>
    <property type="project" value="TreeGrafter"/>
</dbReference>
<dbReference type="OrthoDB" id="5851853at2759"/>
<keyword evidence="3" id="KW-1185">Reference proteome</keyword>
<dbReference type="Proteomes" id="UP000050761">
    <property type="component" value="Unassembled WGS sequence"/>
</dbReference>
<evidence type="ECO:0000313" key="4">
    <source>
        <dbReference type="WBParaSite" id="HPBE_0000687001-mRNA-1"/>
    </source>
</evidence>
<sequence length="991" mass="111383">MPTVKVSADKWQMESVAREATIRQNELVDIQSELARFQETIFTQHLSFDLCPEAAANANSDVQNLKDSLDNWRREVKEKLEEVDKLCFESADSISPEQYAILREKRNQLAIDYDAVVRQVENLHGRLNVLASLLIEFSSKTSSLQSWMTHQTRVIGSIRERSAETAHLNEARQDAKRLLDDVIQEESRLRAIGSLLAKIEQEVDGLYDAAPATASRGIHSTEIRNTFHRVDDDFSALQKQCSDLIQFQNRLAGLSNDLAENYRKVDDWFSKIEDDLNKVERGSELDVEQKLTRLEGLNQQAVDGNVHIDHADQASRRLLNALDGLSAHPEVSSRHEKEADERRKRHSNLLERMQQAFNQATAEKAANEGVRDAVHDLCSWLDDYEKRACTNRDIPLVEDALNQLGFRDNINDALEGVIALDAQGSTLSRSCDVIAANLRTTSARDHQKLQDSAAELAALDSQLNEMVKTAATIKRIPNVTETDGVDRLIKTIDDKLNTLNKELGSKYSTNEEVGRLEEEFESAKQRMAEWISQFDSELLSLDPVSIDHEKLTAQRKNQLALMDKHRDGLIHLEDLDSVSTRLCQAELESGGNRLSATPRIAMELVAKYNSQADAMRSRVERINAADQKAVELENAENELSSWIAQQHKALSEYEVPTTIDGVKSLLATIERLSKAKRQEQRRLDDKHGCREKDNRCSTAIENSQRNGISSLISWKHDVSNVLFVPATRERATMAEKWIEGHAAIEKWLSAKRRMLLAIGAPTTDAAIAKTQMGQLQLISAEMDGERATCRKLNEVLGALSARESSDVALAPLMTDLNSRLALFERELAEKERSVQRASELGTEIKSLQKGVMNDVAVLESSIEKLGNLLPSEVETRLGEISTLKAQLDDLDEQVDHMSRMVGPSSDVEIDSMNRSDLEEQMGGIKKKIEEMGRKLDHLKIVAVSSRSEGDEIEKKLEELLDVVREARSEIDEVGSRLMLETAYVVNVVYMD</sequence>
<feature type="coiled-coil region" evidence="1">
    <location>
        <begin position="336"/>
        <end position="363"/>
    </location>
</feature>
<dbReference type="PANTHER" id="PTHR47357">
    <property type="entry name" value="COP1-INTERACTIVE PROTEIN 1"/>
    <property type="match status" value="1"/>
</dbReference>
<evidence type="ECO:0000313" key="2">
    <source>
        <dbReference type="EMBL" id="VDO70042.1"/>
    </source>
</evidence>
<protein>
    <submittedName>
        <fullName evidence="4">GAR domain-containing protein</fullName>
    </submittedName>
</protein>
<dbReference type="AlphaFoldDB" id="A0A3P8BDS7"/>
<proteinExistence type="predicted"/>
<evidence type="ECO:0000313" key="3">
    <source>
        <dbReference type="Proteomes" id="UP000050761"/>
    </source>
</evidence>
<gene>
    <name evidence="2" type="ORF">HPBE_LOCUS6871</name>
</gene>
<dbReference type="Gene3D" id="1.20.58.60">
    <property type="match status" value="3"/>
</dbReference>
<evidence type="ECO:0000256" key="1">
    <source>
        <dbReference type="SAM" id="Coils"/>
    </source>
</evidence>
<dbReference type="SUPFAM" id="SSF46966">
    <property type="entry name" value="Spectrin repeat"/>
    <property type="match status" value="1"/>
</dbReference>
<reference evidence="4" key="2">
    <citation type="submission" date="2019-09" db="UniProtKB">
        <authorList>
            <consortium name="WormBaseParasite"/>
        </authorList>
    </citation>
    <scope>IDENTIFICATION</scope>
</reference>
<feature type="coiled-coil region" evidence="1">
    <location>
        <begin position="55"/>
        <end position="89"/>
    </location>
</feature>
<dbReference type="GO" id="GO:0005200">
    <property type="term" value="F:structural constituent of cytoskeleton"/>
    <property type="evidence" value="ECO:0007669"/>
    <property type="project" value="TreeGrafter"/>
</dbReference>
<dbReference type="PANTHER" id="PTHR47357:SF1">
    <property type="entry name" value="SPINDLE POLE BODY COMPONENT 110"/>
    <property type="match status" value="1"/>
</dbReference>
<reference evidence="2 3" key="1">
    <citation type="submission" date="2018-11" db="EMBL/GenBank/DDBJ databases">
        <authorList>
            <consortium name="Pathogen Informatics"/>
        </authorList>
    </citation>
    <scope>NUCLEOTIDE SEQUENCE [LARGE SCALE GENOMIC DNA]</scope>
</reference>
<feature type="coiled-coil region" evidence="1">
    <location>
        <begin position="605"/>
        <end position="682"/>
    </location>
</feature>
<accession>A0A3P8BDS7</accession>
<dbReference type="WBParaSite" id="HPBE_0000687001-mRNA-1">
    <property type="protein sequence ID" value="HPBE_0000687001-mRNA-1"/>
    <property type="gene ID" value="HPBE_0000687001"/>
</dbReference>
<name>A0A3P8BDS7_HELPZ</name>
<keyword evidence="1" id="KW-0175">Coiled coil</keyword>